<keyword evidence="1" id="KW-1133">Transmembrane helix</keyword>
<reference evidence="2" key="1">
    <citation type="submission" date="2022-03" db="EMBL/GenBank/DDBJ databases">
        <authorList>
            <person name="Martin H S."/>
        </authorList>
    </citation>
    <scope>NUCLEOTIDE SEQUENCE</scope>
</reference>
<organism evidence="2 3">
    <name type="scientific">Iphiclides podalirius</name>
    <name type="common">scarce swallowtail</name>
    <dbReference type="NCBI Taxonomy" id="110791"/>
    <lineage>
        <taxon>Eukaryota</taxon>
        <taxon>Metazoa</taxon>
        <taxon>Ecdysozoa</taxon>
        <taxon>Arthropoda</taxon>
        <taxon>Hexapoda</taxon>
        <taxon>Insecta</taxon>
        <taxon>Pterygota</taxon>
        <taxon>Neoptera</taxon>
        <taxon>Endopterygota</taxon>
        <taxon>Lepidoptera</taxon>
        <taxon>Glossata</taxon>
        <taxon>Ditrysia</taxon>
        <taxon>Papilionoidea</taxon>
        <taxon>Papilionidae</taxon>
        <taxon>Papilioninae</taxon>
        <taxon>Iphiclides</taxon>
    </lineage>
</organism>
<evidence type="ECO:0000256" key="1">
    <source>
        <dbReference type="SAM" id="Phobius"/>
    </source>
</evidence>
<gene>
    <name evidence="2" type="ORF">IPOD504_LOCUS16420</name>
</gene>
<feature type="non-terminal residue" evidence="2">
    <location>
        <position position="1"/>
    </location>
</feature>
<accession>A0ABN8J4L9</accession>
<protein>
    <submittedName>
        <fullName evidence="2">Uncharacterized protein</fullName>
    </submittedName>
</protein>
<proteinExistence type="predicted"/>
<feature type="transmembrane region" description="Helical" evidence="1">
    <location>
        <begin position="6"/>
        <end position="26"/>
    </location>
</feature>
<evidence type="ECO:0000313" key="2">
    <source>
        <dbReference type="EMBL" id="CAH2075009.1"/>
    </source>
</evidence>
<dbReference type="EMBL" id="OW152820">
    <property type="protein sequence ID" value="CAH2075009.1"/>
    <property type="molecule type" value="Genomic_DNA"/>
</dbReference>
<name>A0ABN8J4L9_9NEOP</name>
<keyword evidence="3" id="KW-1185">Reference proteome</keyword>
<keyword evidence="1" id="KW-0472">Membrane</keyword>
<dbReference type="Proteomes" id="UP000837857">
    <property type="component" value="Chromosome 8"/>
</dbReference>
<sequence length="66" mass="6923">MSDREGPAVPFAAGMAVGAVLTALGFKLFSKCPKPCGQTHQIGAKPKCVCEKGGKDDREYIDADIP</sequence>
<evidence type="ECO:0000313" key="3">
    <source>
        <dbReference type="Proteomes" id="UP000837857"/>
    </source>
</evidence>
<keyword evidence="1" id="KW-0812">Transmembrane</keyword>